<gene>
    <name evidence="1" type="ORF">KK137_05575</name>
</gene>
<keyword evidence="2" id="KW-1185">Reference proteome</keyword>
<dbReference type="Proteomes" id="UP000811255">
    <property type="component" value="Unassembled WGS sequence"/>
</dbReference>
<dbReference type="EMBL" id="JAHFVK010000001">
    <property type="protein sequence ID" value="MBT2133798.1"/>
    <property type="molecule type" value="Genomic_DNA"/>
</dbReference>
<sequence length="110" mass="11983">MSDIEHRLGEDRMLRDAALGLFKADLALIRADIAERGIGTRIKDRIGEGTADMIEDAVDYAEENRGKIAAAVAAVVLWFARGPIIDALGRLFDDGEEEDAELVEPDSRSA</sequence>
<reference evidence="1 2" key="1">
    <citation type="submission" date="2021-05" db="EMBL/GenBank/DDBJ databases">
        <title>Croceibacterium sp. LX-88 genome sequence.</title>
        <authorList>
            <person name="Luo X."/>
        </authorList>
    </citation>
    <scope>NUCLEOTIDE SEQUENCE [LARGE SCALE GENOMIC DNA]</scope>
    <source>
        <strain evidence="1 2">LX-88</strain>
    </source>
</reference>
<organism evidence="1 2">
    <name type="scientific">Croceibacterium selenioxidans</name>
    <dbReference type="NCBI Taxonomy" id="2838833"/>
    <lineage>
        <taxon>Bacteria</taxon>
        <taxon>Pseudomonadati</taxon>
        <taxon>Pseudomonadota</taxon>
        <taxon>Alphaproteobacteria</taxon>
        <taxon>Sphingomonadales</taxon>
        <taxon>Erythrobacteraceae</taxon>
        <taxon>Croceibacterium</taxon>
    </lineage>
</organism>
<dbReference type="RefSeq" id="WP_214535178.1">
    <property type="nucleotide sequence ID" value="NZ_JAHFVK010000001.1"/>
</dbReference>
<evidence type="ECO:0000313" key="1">
    <source>
        <dbReference type="EMBL" id="MBT2133798.1"/>
    </source>
</evidence>
<comment type="caution">
    <text evidence="1">The sequence shown here is derived from an EMBL/GenBank/DDBJ whole genome shotgun (WGS) entry which is preliminary data.</text>
</comment>
<protein>
    <submittedName>
        <fullName evidence="1">Uncharacterized protein</fullName>
    </submittedName>
</protein>
<name>A0ABS5W3G2_9SPHN</name>
<accession>A0ABS5W3G2</accession>
<evidence type="ECO:0000313" key="2">
    <source>
        <dbReference type="Proteomes" id="UP000811255"/>
    </source>
</evidence>
<proteinExistence type="predicted"/>